<gene>
    <name evidence="2" type="ORF">H4687_004930</name>
</gene>
<keyword evidence="1" id="KW-1133">Transmembrane helix</keyword>
<dbReference type="Proteomes" id="UP000629287">
    <property type="component" value="Unassembled WGS sequence"/>
</dbReference>
<name>A0A8I0P9W6_9ACTN</name>
<evidence type="ECO:0000256" key="1">
    <source>
        <dbReference type="SAM" id="Phobius"/>
    </source>
</evidence>
<keyword evidence="1" id="KW-0812">Transmembrane</keyword>
<dbReference type="GeneID" id="86829491"/>
<organism evidence="2 3">
    <name type="scientific">Streptomyces stelliscabiei</name>
    <dbReference type="NCBI Taxonomy" id="146820"/>
    <lineage>
        <taxon>Bacteria</taxon>
        <taxon>Bacillati</taxon>
        <taxon>Actinomycetota</taxon>
        <taxon>Actinomycetes</taxon>
        <taxon>Kitasatosporales</taxon>
        <taxon>Streptomycetaceae</taxon>
        <taxon>Streptomyces</taxon>
    </lineage>
</organism>
<evidence type="ECO:0000313" key="3">
    <source>
        <dbReference type="Proteomes" id="UP000629287"/>
    </source>
</evidence>
<keyword evidence="3" id="KW-1185">Reference proteome</keyword>
<sequence length="51" mass="5103">MTAPSSQPSATLGPVPWETLAALLVAVPLGAALLAALVTRSRGALARRAAH</sequence>
<feature type="transmembrane region" description="Helical" evidence="1">
    <location>
        <begin position="20"/>
        <end position="38"/>
    </location>
</feature>
<accession>A0A8I0P9W6</accession>
<dbReference type="RefSeq" id="WP_159026165.1">
    <property type="nucleotide sequence ID" value="NZ_JADBGF010000001.1"/>
</dbReference>
<protein>
    <submittedName>
        <fullName evidence="2">Uncharacterized protein</fullName>
    </submittedName>
</protein>
<dbReference type="EMBL" id="JADBGF010000001">
    <property type="protein sequence ID" value="MBE1598801.1"/>
    <property type="molecule type" value="Genomic_DNA"/>
</dbReference>
<proteinExistence type="predicted"/>
<evidence type="ECO:0000313" key="2">
    <source>
        <dbReference type="EMBL" id="MBE1598801.1"/>
    </source>
</evidence>
<reference evidence="2 3" key="1">
    <citation type="submission" date="2020-10" db="EMBL/GenBank/DDBJ databases">
        <title>Sequencing the genomes of 1000 actinobacteria strains.</title>
        <authorList>
            <person name="Klenk H.-P."/>
        </authorList>
    </citation>
    <scope>NUCLEOTIDE SEQUENCE [LARGE SCALE GENOMIC DNA]</scope>
    <source>
        <strain evidence="2 3">DSM 41803</strain>
    </source>
</reference>
<keyword evidence="1" id="KW-0472">Membrane</keyword>
<dbReference type="AlphaFoldDB" id="A0A8I0P9W6"/>
<comment type="caution">
    <text evidence="2">The sequence shown here is derived from an EMBL/GenBank/DDBJ whole genome shotgun (WGS) entry which is preliminary data.</text>
</comment>